<proteinExistence type="predicted"/>
<dbReference type="InParanoid" id="A0A2V0PBW9"/>
<evidence type="ECO:0000313" key="2">
    <source>
        <dbReference type="EMBL" id="GBF94595.1"/>
    </source>
</evidence>
<sequence length="146" mass="15190">MRTMHLLQQQPRAAAAPAAAQRRAGGPPAPRRPGAAPRASAPRARVSVAAAAGVDVPPLPAHLAAELDELEKSAHCGTEGTVLVRPVKEGVPKNGKKYHIHTFGCQVRGGAQPGSWAGHGAAGMHAPPRGVCHLLPRRARAPQHRL</sequence>
<reference evidence="2 3" key="1">
    <citation type="journal article" date="2018" name="Sci. Rep.">
        <title>Raphidocelis subcapitata (=Pseudokirchneriella subcapitata) provides an insight into genome evolution and environmental adaptations in the Sphaeropleales.</title>
        <authorList>
            <person name="Suzuki S."/>
            <person name="Yamaguchi H."/>
            <person name="Nakajima N."/>
            <person name="Kawachi M."/>
        </authorList>
    </citation>
    <scope>NUCLEOTIDE SEQUENCE [LARGE SCALE GENOMIC DNA]</scope>
    <source>
        <strain evidence="2 3">NIES-35</strain>
    </source>
</reference>
<comment type="caution">
    <text evidence="2">The sequence shown here is derived from an EMBL/GenBank/DDBJ whole genome shotgun (WGS) entry which is preliminary data.</text>
</comment>
<dbReference type="AlphaFoldDB" id="A0A2V0PBW9"/>
<organism evidence="2 3">
    <name type="scientific">Raphidocelis subcapitata</name>
    <dbReference type="NCBI Taxonomy" id="307507"/>
    <lineage>
        <taxon>Eukaryota</taxon>
        <taxon>Viridiplantae</taxon>
        <taxon>Chlorophyta</taxon>
        <taxon>core chlorophytes</taxon>
        <taxon>Chlorophyceae</taxon>
        <taxon>CS clade</taxon>
        <taxon>Sphaeropleales</taxon>
        <taxon>Selenastraceae</taxon>
        <taxon>Raphidocelis</taxon>
    </lineage>
</organism>
<evidence type="ECO:0000313" key="3">
    <source>
        <dbReference type="Proteomes" id="UP000247498"/>
    </source>
</evidence>
<evidence type="ECO:0000256" key="1">
    <source>
        <dbReference type="SAM" id="MobiDB-lite"/>
    </source>
</evidence>
<dbReference type="EMBL" id="BDRX01000053">
    <property type="protein sequence ID" value="GBF94595.1"/>
    <property type="molecule type" value="Genomic_DNA"/>
</dbReference>
<dbReference type="OrthoDB" id="190098at2759"/>
<accession>A0A2V0PBW9</accession>
<dbReference type="Proteomes" id="UP000247498">
    <property type="component" value="Unassembled WGS sequence"/>
</dbReference>
<name>A0A2V0PBW9_9CHLO</name>
<protein>
    <submittedName>
        <fullName evidence="2">Uncharacterized protein</fullName>
    </submittedName>
</protein>
<feature type="compositionally biased region" description="Low complexity" evidence="1">
    <location>
        <begin position="8"/>
        <end position="45"/>
    </location>
</feature>
<feature type="region of interest" description="Disordered" evidence="1">
    <location>
        <begin position="1"/>
        <end position="45"/>
    </location>
</feature>
<keyword evidence="3" id="KW-1185">Reference proteome</keyword>
<gene>
    <name evidence="2" type="ORF">Rsub_06710</name>
</gene>